<dbReference type="InterPro" id="IPR027417">
    <property type="entry name" value="P-loop_NTPase"/>
</dbReference>
<reference evidence="6 7" key="1">
    <citation type="submission" date="2016-10" db="EMBL/GenBank/DDBJ databases">
        <authorList>
            <person name="de Groot N.N."/>
        </authorList>
    </citation>
    <scope>NUCLEOTIDE SEQUENCE [LARGE SCALE GENOMIC DNA]</scope>
    <source>
        <strain evidence="6 7">AA1</strain>
    </source>
</reference>
<dbReference type="FunFam" id="3.40.50.300:FF:000016">
    <property type="entry name" value="Oligopeptide ABC transporter ATP-binding component"/>
    <property type="match status" value="1"/>
</dbReference>
<dbReference type="SUPFAM" id="SSF52540">
    <property type="entry name" value="P-loop containing nucleoside triphosphate hydrolases"/>
    <property type="match status" value="1"/>
</dbReference>
<protein>
    <submittedName>
        <fullName evidence="6">Peptide/nickel transport system ATP-binding protein</fullName>
    </submittedName>
</protein>
<dbReference type="Proteomes" id="UP000198870">
    <property type="component" value="Unassembled WGS sequence"/>
</dbReference>
<dbReference type="GO" id="GO:0055085">
    <property type="term" value="P:transmembrane transport"/>
    <property type="evidence" value="ECO:0007669"/>
    <property type="project" value="UniProtKB-ARBA"/>
</dbReference>
<dbReference type="AlphaFoldDB" id="A0A1G5GSM6"/>
<name>A0A1G5GSM6_9BACT</name>
<dbReference type="OrthoDB" id="9809450at2"/>
<dbReference type="CDD" id="cd03257">
    <property type="entry name" value="ABC_NikE_OppD_transporters"/>
    <property type="match status" value="1"/>
</dbReference>
<dbReference type="GO" id="GO:0005524">
    <property type="term" value="F:ATP binding"/>
    <property type="evidence" value="ECO:0007669"/>
    <property type="project" value="UniProtKB-KW"/>
</dbReference>
<evidence type="ECO:0000256" key="2">
    <source>
        <dbReference type="ARBA" id="ARBA00022448"/>
    </source>
</evidence>
<dbReference type="RefSeq" id="WP_092211658.1">
    <property type="nucleotide sequence ID" value="NZ_FMUX01000011.1"/>
</dbReference>
<evidence type="ECO:0000259" key="5">
    <source>
        <dbReference type="PROSITE" id="PS50893"/>
    </source>
</evidence>
<keyword evidence="4 6" id="KW-0067">ATP-binding</keyword>
<dbReference type="PANTHER" id="PTHR43776">
    <property type="entry name" value="TRANSPORT ATP-BINDING PROTEIN"/>
    <property type="match status" value="1"/>
</dbReference>
<dbReference type="InterPro" id="IPR013563">
    <property type="entry name" value="Oligopep_ABC_C"/>
</dbReference>
<dbReference type="STRING" id="419481.SAMN05216233_111102"/>
<comment type="similarity">
    <text evidence="1">Belongs to the ABC transporter superfamily.</text>
</comment>
<dbReference type="Pfam" id="PF08352">
    <property type="entry name" value="oligo_HPY"/>
    <property type="match status" value="1"/>
</dbReference>
<evidence type="ECO:0000256" key="4">
    <source>
        <dbReference type="ARBA" id="ARBA00022840"/>
    </source>
</evidence>
<dbReference type="InterPro" id="IPR003439">
    <property type="entry name" value="ABC_transporter-like_ATP-bd"/>
</dbReference>
<proteinExistence type="inferred from homology"/>
<dbReference type="GO" id="GO:0016887">
    <property type="term" value="F:ATP hydrolysis activity"/>
    <property type="evidence" value="ECO:0007669"/>
    <property type="project" value="InterPro"/>
</dbReference>
<keyword evidence="7" id="KW-1185">Reference proteome</keyword>
<dbReference type="Gene3D" id="3.40.50.300">
    <property type="entry name" value="P-loop containing nucleotide triphosphate hydrolases"/>
    <property type="match status" value="1"/>
</dbReference>
<dbReference type="InterPro" id="IPR050319">
    <property type="entry name" value="ABC_transp_ATP-bind"/>
</dbReference>
<evidence type="ECO:0000313" key="6">
    <source>
        <dbReference type="EMBL" id="SCY54411.1"/>
    </source>
</evidence>
<gene>
    <name evidence="6" type="ORF">SAMN05216233_111102</name>
</gene>
<evidence type="ECO:0000256" key="3">
    <source>
        <dbReference type="ARBA" id="ARBA00022741"/>
    </source>
</evidence>
<evidence type="ECO:0000313" key="7">
    <source>
        <dbReference type="Proteomes" id="UP000198870"/>
    </source>
</evidence>
<keyword evidence="2" id="KW-0813">Transport</keyword>
<accession>A0A1G5GSM6</accession>
<keyword evidence="3" id="KW-0547">Nucleotide-binding</keyword>
<dbReference type="NCBIfam" id="TIGR01727">
    <property type="entry name" value="oligo_HPY"/>
    <property type="match status" value="1"/>
</dbReference>
<organism evidence="6 7">
    <name type="scientific">Desulfoluna spongiiphila</name>
    <dbReference type="NCBI Taxonomy" id="419481"/>
    <lineage>
        <taxon>Bacteria</taxon>
        <taxon>Pseudomonadati</taxon>
        <taxon>Thermodesulfobacteriota</taxon>
        <taxon>Desulfobacteria</taxon>
        <taxon>Desulfobacterales</taxon>
        <taxon>Desulfolunaceae</taxon>
        <taxon>Desulfoluna</taxon>
    </lineage>
</organism>
<dbReference type="EMBL" id="FMUX01000011">
    <property type="protein sequence ID" value="SCY54411.1"/>
    <property type="molecule type" value="Genomic_DNA"/>
</dbReference>
<dbReference type="InterPro" id="IPR003593">
    <property type="entry name" value="AAA+_ATPase"/>
</dbReference>
<dbReference type="PROSITE" id="PS50893">
    <property type="entry name" value="ABC_TRANSPORTER_2"/>
    <property type="match status" value="1"/>
</dbReference>
<dbReference type="Pfam" id="PF00005">
    <property type="entry name" value="ABC_tran"/>
    <property type="match status" value="1"/>
</dbReference>
<sequence>MSAPFIQVQNLKKYFDTKKGPLHAVDDVTFDINKGETLGLVGESGCGKSTTGRAVIRLLEPSSGEVLFNGSDILPLSKKEMKAMRAKMQMVFQDPYSSLNPRLSVSDIISEPLDVKGLGSSSDRAKRVRELMDIVGLGSRLANTYPHELDGGRRQRVGIARALALNPEFLVLDEPVSALDVCIQAQVLNLLDTLQKEMGLTYLFISHDLSVVHHVSDRIAVMYLGRIVEMADYKTIFKAPVHAYTKALLSAITIPVPNLDRERIILEGDVPSPINPPPGCRFAGRCYYEKIGACTSETPSLKEVSPGHFVACHLAEQVMADQMQDEARAV</sequence>
<dbReference type="SMART" id="SM00382">
    <property type="entry name" value="AAA"/>
    <property type="match status" value="1"/>
</dbReference>
<feature type="domain" description="ABC transporter" evidence="5">
    <location>
        <begin position="6"/>
        <end position="249"/>
    </location>
</feature>
<evidence type="ECO:0000256" key="1">
    <source>
        <dbReference type="ARBA" id="ARBA00005417"/>
    </source>
</evidence>
<dbReference type="PANTHER" id="PTHR43776:SF7">
    <property type="entry name" value="D,D-DIPEPTIDE TRANSPORT ATP-BINDING PROTEIN DDPF-RELATED"/>
    <property type="match status" value="1"/>
</dbReference>
<dbReference type="GO" id="GO:0015833">
    <property type="term" value="P:peptide transport"/>
    <property type="evidence" value="ECO:0007669"/>
    <property type="project" value="InterPro"/>
</dbReference>